<dbReference type="InterPro" id="IPR001638">
    <property type="entry name" value="Solute-binding_3/MltF_N"/>
</dbReference>
<dbReference type="InterPro" id="IPR001320">
    <property type="entry name" value="Iontro_rcpt_C"/>
</dbReference>
<evidence type="ECO:0000313" key="10">
    <source>
        <dbReference type="Proteomes" id="UP000231994"/>
    </source>
</evidence>
<evidence type="ECO:0000256" key="3">
    <source>
        <dbReference type="ARBA" id="ARBA00022729"/>
    </source>
</evidence>
<dbReference type="CDD" id="cd13690">
    <property type="entry name" value="PBP2_GluB"/>
    <property type="match status" value="1"/>
</dbReference>
<evidence type="ECO:0000256" key="5">
    <source>
        <dbReference type="SAM" id="SignalP"/>
    </source>
</evidence>
<comment type="similarity">
    <text evidence="1">Belongs to the bacterial solute-binding protein 3 family.</text>
</comment>
<keyword evidence="11" id="KW-1185">Reference proteome</keyword>
<dbReference type="PANTHER" id="PTHR30085">
    <property type="entry name" value="AMINO ACID ABC TRANSPORTER PERMEASE"/>
    <property type="match status" value="1"/>
</dbReference>
<evidence type="ECO:0000313" key="8">
    <source>
        <dbReference type="EMBL" id="ATZ08730.1"/>
    </source>
</evidence>
<name>A0AAQ1TXI4_CORST</name>
<dbReference type="GO" id="GO:0030288">
    <property type="term" value="C:outer membrane-bounded periplasmic space"/>
    <property type="evidence" value="ECO:0007669"/>
    <property type="project" value="TreeGrafter"/>
</dbReference>
<proteinExistence type="inferred from homology"/>
<dbReference type="PANTHER" id="PTHR30085:SF6">
    <property type="entry name" value="ABC TRANSPORTER GLUTAMINE-BINDING PROTEIN GLNH"/>
    <property type="match status" value="1"/>
</dbReference>
<dbReference type="Proteomes" id="UP000595757">
    <property type="component" value="Chromosome"/>
</dbReference>
<keyword evidence="3 5" id="KW-0732">Signal</keyword>
<dbReference type="EMBL" id="CP024932">
    <property type="protein sequence ID" value="ATZ08730.1"/>
    <property type="molecule type" value="Genomic_DNA"/>
</dbReference>
<dbReference type="SMART" id="SM00062">
    <property type="entry name" value="PBPb"/>
    <property type="match status" value="1"/>
</dbReference>
<dbReference type="InterPro" id="IPR006311">
    <property type="entry name" value="TAT_signal"/>
</dbReference>
<dbReference type="GO" id="GO:0015276">
    <property type="term" value="F:ligand-gated monoatomic ion channel activity"/>
    <property type="evidence" value="ECO:0007669"/>
    <property type="project" value="InterPro"/>
</dbReference>
<dbReference type="GO" id="GO:0016020">
    <property type="term" value="C:membrane"/>
    <property type="evidence" value="ECO:0007669"/>
    <property type="project" value="InterPro"/>
</dbReference>
<reference evidence="9 11" key="2">
    <citation type="submission" date="2021-01" db="EMBL/GenBank/DDBJ databases">
        <title>FDA dAtabase for Regulatory Grade micrObial Sequences (FDA-ARGOS): Supporting development and validation of Infectious Disease Dx tests.</title>
        <authorList>
            <person name="Sproer C."/>
            <person name="Gronow S."/>
            <person name="Severitt S."/>
            <person name="Schroder I."/>
            <person name="Tallon L."/>
            <person name="Sadzewicz L."/>
            <person name="Zhao X."/>
            <person name="Boylan J."/>
            <person name="Ott S."/>
            <person name="Bowen H."/>
            <person name="Vavikolanu K."/>
            <person name="Mehta A."/>
            <person name="Aluvathingal J."/>
            <person name="Nadendla S."/>
            <person name="Lowell S."/>
            <person name="Myers T."/>
            <person name="Yan Y."/>
            <person name="Sichtig H."/>
        </authorList>
    </citation>
    <scope>NUCLEOTIDE SEQUENCE [LARGE SCALE GENOMIC DNA]</scope>
    <source>
        <strain evidence="9 11">FDAARGOS_1115</strain>
    </source>
</reference>
<evidence type="ECO:0000256" key="2">
    <source>
        <dbReference type="ARBA" id="ARBA00022448"/>
    </source>
</evidence>
<reference evidence="8 10" key="1">
    <citation type="submission" date="2017-11" db="EMBL/GenBank/DDBJ databases">
        <title>Whole genome sequencing of cultured pathogen.</title>
        <authorList>
            <person name="Hoffmann M."/>
            <person name="Sanchez M."/>
            <person name="Timme R."/>
            <person name="Nudel K."/>
            <person name="Bry L."/>
        </authorList>
    </citation>
    <scope>NUCLEOTIDE SEQUENCE [LARGE SCALE GENOMIC DNA]</scope>
    <source>
        <strain evidence="8 10">216</strain>
    </source>
</reference>
<evidence type="ECO:0000313" key="11">
    <source>
        <dbReference type="Proteomes" id="UP000595757"/>
    </source>
</evidence>
<evidence type="ECO:0000259" key="7">
    <source>
        <dbReference type="SMART" id="SM00079"/>
    </source>
</evidence>
<feature type="compositionally biased region" description="Basic and acidic residues" evidence="4">
    <location>
        <begin position="342"/>
        <end position="355"/>
    </location>
</feature>
<organism evidence="8 10">
    <name type="scientific">Corynebacterium striatum</name>
    <dbReference type="NCBI Taxonomy" id="43770"/>
    <lineage>
        <taxon>Bacteria</taxon>
        <taxon>Bacillati</taxon>
        <taxon>Actinomycetota</taxon>
        <taxon>Actinomycetes</taxon>
        <taxon>Mycobacteriales</taxon>
        <taxon>Corynebacteriaceae</taxon>
        <taxon>Corynebacterium</taxon>
    </lineage>
</organism>
<dbReference type="PROSITE" id="PS51318">
    <property type="entry name" value="TAT"/>
    <property type="match status" value="1"/>
</dbReference>
<dbReference type="Proteomes" id="UP000231994">
    <property type="component" value="Chromosome"/>
</dbReference>
<feature type="chain" id="PRO_5044476596" evidence="5">
    <location>
        <begin position="24"/>
        <end position="355"/>
    </location>
</feature>
<evidence type="ECO:0000256" key="4">
    <source>
        <dbReference type="SAM" id="MobiDB-lite"/>
    </source>
</evidence>
<feature type="domain" description="Solute-binding protein family 3/N-terminal" evidence="6">
    <location>
        <begin position="99"/>
        <end position="326"/>
    </location>
</feature>
<dbReference type="AlphaFoldDB" id="A0AAQ1TXI4"/>
<dbReference type="SUPFAM" id="SSF53850">
    <property type="entry name" value="Periplasmic binding protein-like II"/>
    <property type="match status" value="1"/>
</dbReference>
<keyword evidence="2" id="KW-0813">Transport</keyword>
<dbReference type="EMBL" id="CP068158">
    <property type="protein sequence ID" value="QQU76277.1"/>
    <property type="molecule type" value="Genomic_DNA"/>
</dbReference>
<feature type="region of interest" description="Disordered" evidence="4">
    <location>
        <begin position="62"/>
        <end position="89"/>
    </location>
</feature>
<evidence type="ECO:0000313" key="9">
    <source>
        <dbReference type="EMBL" id="QQU76277.1"/>
    </source>
</evidence>
<dbReference type="RefSeq" id="WP_005529794.1">
    <property type="nucleotide sequence ID" value="NZ_BJLD01000001.1"/>
</dbReference>
<dbReference type="GO" id="GO:0005576">
    <property type="term" value="C:extracellular region"/>
    <property type="evidence" value="ECO:0007669"/>
    <property type="project" value="TreeGrafter"/>
</dbReference>
<feature type="signal peptide" evidence="5">
    <location>
        <begin position="1"/>
        <end position="23"/>
    </location>
</feature>
<protein>
    <submittedName>
        <fullName evidence="8 9">ABC transporter</fullName>
    </submittedName>
</protein>
<sequence length="355" mass="39153">MTSKFRRLLLATTAACTVALVGATSCSVPQRLAPQQDEKAIPQASLNSEAGPPLPNNSIWESAGSIEPHPRTKVPVTGTYRPDDKTPRERIPDIYKRGRIIVGVDRSNNLMSYRDTASGEVRGFEVDIAREIARDIFDDPNKVDFRFVESSERTSALNERSVDIVIRTMSISAERQREVAFSAPYMTTKTKLLVLSSSGIRSIDDTAGKTLCAVQGSTIVDTVRREASTSNILQTRSWGDCLMALQLNQIDGVVADDALLSGMLAQDSYTSIVGAPLTSEDYGVAVRKPDSFYDSKPLLRQVNSTLERIRQDGTWDRLFATWLGDYLEKPTLPAPNYLPEEESSKDADATKEAQR</sequence>
<dbReference type="SMART" id="SM00079">
    <property type="entry name" value="PBPe"/>
    <property type="match status" value="1"/>
</dbReference>
<dbReference type="GO" id="GO:0006865">
    <property type="term" value="P:amino acid transport"/>
    <property type="evidence" value="ECO:0007669"/>
    <property type="project" value="TreeGrafter"/>
</dbReference>
<gene>
    <name evidence="8" type="ORF">A9D01_08210</name>
    <name evidence="9" type="ORF">I6I72_09070</name>
</gene>
<feature type="region of interest" description="Disordered" evidence="4">
    <location>
        <begin position="331"/>
        <end position="355"/>
    </location>
</feature>
<accession>A0AAQ1TXI4</accession>
<evidence type="ECO:0000259" key="6">
    <source>
        <dbReference type="SMART" id="SM00062"/>
    </source>
</evidence>
<dbReference type="Gene3D" id="3.40.190.10">
    <property type="entry name" value="Periplasmic binding protein-like II"/>
    <property type="match status" value="2"/>
</dbReference>
<dbReference type="InterPro" id="IPR051455">
    <property type="entry name" value="Bact_solute-bind_prot3"/>
</dbReference>
<dbReference type="Pfam" id="PF00497">
    <property type="entry name" value="SBP_bac_3"/>
    <property type="match status" value="1"/>
</dbReference>
<feature type="domain" description="Ionotropic glutamate receptor C-terminal" evidence="7">
    <location>
        <begin position="99"/>
        <end position="325"/>
    </location>
</feature>
<dbReference type="GeneID" id="72412142"/>
<dbReference type="PROSITE" id="PS51257">
    <property type="entry name" value="PROKAR_LIPOPROTEIN"/>
    <property type="match status" value="1"/>
</dbReference>
<evidence type="ECO:0000256" key="1">
    <source>
        <dbReference type="ARBA" id="ARBA00010333"/>
    </source>
</evidence>